<keyword evidence="2" id="KW-0479">Metal-binding</keyword>
<proteinExistence type="inferred from homology"/>
<organism evidence="6 7">
    <name type="scientific">Acidianus brierleyi</name>
    <dbReference type="NCBI Taxonomy" id="41673"/>
    <lineage>
        <taxon>Archaea</taxon>
        <taxon>Thermoproteota</taxon>
        <taxon>Thermoprotei</taxon>
        <taxon>Sulfolobales</taxon>
        <taxon>Sulfolobaceae</taxon>
        <taxon>Acidianus</taxon>
    </lineage>
</organism>
<dbReference type="GO" id="GO:0046872">
    <property type="term" value="F:metal ion binding"/>
    <property type="evidence" value="ECO:0007669"/>
    <property type="project" value="UniProtKB-KW"/>
</dbReference>
<dbReference type="KEGG" id="abri:DFR85_04200"/>
<evidence type="ECO:0000259" key="5">
    <source>
        <dbReference type="Pfam" id="PF01979"/>
    </source>
</evidence>
<dbReference type="Pfam" id="PF01979">
    <property type="entry name" value="Amidohydro_1"/>
    <property type="match status" value="1"/>
</dbReference>
<dbReference type="InterPro" id="IPR011059">
    <property type="entry name" value="Metal-dep_hydrolase_composite"/>
</dbReference>
<evidence type="ECO:0000313" key="7">
    <source>
        <dbReference type="Proteomes" id="UP000248044"/>
    </source>
</evidence>
<dbReference type="Gene3D" id="3.20.20.140">
    <property type="entry name" value="Metal-dependent hydrolases"/>
    <property type="match status" value="1"/>
</dbReference>
<dbReference type="InterPro" id="IPR006680">
    <property type="entry name" value="Amidohydro-rel"/>
</dbReference>
<name>A0A2U9ID63_9CREN</name>
<dbReference type="OrthoDB" id="24954at2157"/>
<dbReference type="InterPro" id="IPR032466">
    <property type="entry name" value="Metal_Hydrolase"/>
</dbReference>
<reference evidence="6 7" key="1">
    <citation type="submission" date="2018-05" db="EMBL/GenBank/DDBJ databases">
        <title>Complete Genome Sequences of Extremely Thermoacidophilic, Metal-Mobilizing Type-Strain Members of the Archaeal Family Sulfolobaceae: Acidianus brierleyi DSM-1651T, Acidianus sulfidivorans DSM-18786T, Metallosphaera hakonensis DSM-7519T, and Metallosphaera prunae DSM-10039T.</title>
        <authorList>
            <person name="Counts J.A."/>
            <person name="Kelly R.M."/>
        </authorList>
    </citation>
    <scope>NUCLEOTIDE SEQUENCE [LARGE SCALE GENOMIC DNA]</scope>
    <source>
        <strain evidence="6 7">DSM 1651</strain>
    </source>
</reference>
<sequence length="368" mass="41061">MKLTNVRIIAPYREFIGTIEIEEGKIKRIKEGKEEGENLEGMIAIPGFVDIHTHGIGGYDFTSWDNKEDFIKNMLEMKKIYLKHGVTTFLPTTVTIPKENLMEACKAIGEIEDESIPGIHLEGPYISEKHAGAQDTRYIRNPDVKEIKECLELSKGKIKTITVAPEKDLDFISVLSKLGIHPSVGHTDADYDTAVKAFFSGADRTTHMFNAMRPFHHRDPGVILASINFSRYIEIISDFIHVDREVIKFLLNSVGINRIVAVTDSIIATDLKDGNYTLGKTTITVKDGKALTREGRLAGSTLTMDKAFRNLSSLRSLSEAVVMTSQNPAMAVDLKDRGSLEPGKKADIVILDEDLKVEKVYLNGENYF</sequence>
<dbReference type="Proteomes" id="UP000248044">
    <property type="component" value="Chromosome"/>
</dbReference>
<feature type="domain" description="Amidohydrolase-related" evidence="5">
    <location>
        <begin position="43"/>
        <end position="365"/>
    </location>
</feature>
<dbReference type="EMBL" id="CP029289">
    <property type="protein sequence ID" value="AWR93939.1"/>
    <property type="molecule type" value="Genomic_DNA"/>
</dbReference>
<dbReference type="CDD" id="cd00854">
    <property type="entry name" value="NagA"/>
    <property type="match status" value="1"/>
</dbReference>
<accession>A0A2U9ID63</accession>
<dbReference type="RefSeq" id="WP_110269823.1">
    <property type="nucleotide sequence ID" value="NZ_CP029289.2"/>
</dbReference>
<dbReference type="GeneID" id="36831330"/>
<dbReference type="AlphaFoldDB" id="A0A2U9ID63"/>
<dbReference type="PANTHER" id="PTHR11113:SF14">
    <property type="entry name" value="N-ACETYLGLUCOSAMINE-6-PHOSPHATE DEACETYLASE"/>
    <property type="match status" value="1"/>
</dbReference>
<comment type="similarity">
    <text evidence="1">Belongs to the metallo-dependent hydrolases superfamily. NagA family.</text>
</comment>
<dbReference type="GO" id="GO:0008448">
    <property type="term" value="F:N-acetylglucosamine-6-phosphate deacetylase activity"/>
    <property type="evidence" value="ECO:0007669"/>
    <property type="project" value="InterPro"/>
</dbReference>
<dbReference type="PANTHER" id="PTHR11113">
    <property type="entry name" value="N-ACETYLGLUCOSAMINE-6-PHOSPHATE DEACETYLASE"/>
    <property type="match status" value="1"/>
</dbReference>
<evidence type="ECO:0000256" key="1">
    <source>
        <dbReference type="ARBA" id="ARBA00010716"/>
    </source>
</evidence>
<keyword evidence="7" id="KW-1185">Reference proteome</keyword>
<dbReference type="Gene3D" id="2.30.40.10">
    <property type="entry name" value="Urease, subunit C, domain 1"/>
    <property type="match status" value="1"/>
</dbReference>
<dbReference type="PIRSF" id="PIRSF038994">
    <property type="entry name" value="NagA"/>
    <property type="match status" value="1"/>
</dbReference>
<keyword evidence="3" id="KW-0378">Hydrolase</keyword>
<dbReference type="SUPFAM" id="SSF51556">
    <property type="entry name" value="Metallo-dependent hydrolases"/>
    <property type="match status" value="1"/>
</dbReference>
<evidence type="ECO:0000256" key="3">
    <source>
        <dbReference type="ARBA" id="ARBA00022801"/>
    </source>
</evidence>
<gene>
    <name evidence="6" type="primary">nagA</name>
    <name evidence="6" type="ORF">DFR85_04200</name>
</gene>
<dbReference type="InterPro" id="IPR003764">
    <property type="entry name" value="GlcNAc_6-P_deAcase"/>
</dbReference>
<dbReference type="NCBIfam" id="TIGR00221">
    <property type="entry name" value="nagA"/>
    <property type="match status" value="1"/>
</dbReference>
<dbReference type="SUPFAM" id="SSF51338">
    <property type="entry name" value="Composite domain of metallo-dependent hydrolases"/>
    <property type="match status" value="1"/>
</dbReference>
<keyword evidence="4" id="KW-0119">Carbohydrate metabolism</keyword>
<dbReference type="GO" id="GO:0006046">
    <property type="term" value="P:N-acetylglucosamine catabolic process"/>
    <property type="evidence" value="ECO:0007669"/>
    <property type="project" value="TreeGrafter"/>
</dbReference>
<evidence type="ECO:0000313" key="6">
    <source>
        <dbReference type="EMBL" id="AWR93939.1"/>
    </source>
</evidence>
<evidence type="ECO:0000256" key="2">
    <source>
        <dbReference type="ARBA" id="ARBA00022723"/>
    </source>
</evidence>
<evidence type="ECO:0000256" key="4">
    <source>
        <dbReference type="ARBA" id="ARBA00023277"/>
    </source>
</evidence>
<protein>
    <submittedName>
        <fullName evidence="6">N-acetylglucosamine-6-phosphate deacetylase</fullName>
    </submittedName>
</protein>